<proteinExistence type="predicted"/>
<evidence type="ECO:0000313" key="2">
    <source>
        <dbReference type="EMBL" id="CAE7035834.1"/>
    </source>
</evidence>
<dbReference type="EMBL" id="CAJNDS010000267">
    <property type="protein sequence ID" value="CAE7035834.1"/>
    <property type="molecule type" value="Genomic_DNA"/>
</dbReference>
<dbReference type="AlphaFoldDB" id="A0A812IHS3"/>
<dbReference type="Proteomes" id="UP000604046">
    <property type="component" value="Unassembled WGS sequence"/>
</dbReference>
<keyword evidence="3" id="KW-1185">Reference proteome</keyword>
<feature type="compositionally biased region" description="Polar residues" evidence="1">
    <location>
        <begin position="128"/>
        <end position="146"/>
    </location>
</feature>
<accession>A0A812IHS3</accession>
<name>A0A812IHS3_9DINO</name>
<gene>
    <name evidence="2" type="ORF">SNAT2548_LOCUS4339</name>
</gene>
<comment type="caution">
    <text evidence="2">The sequence shown here is derived from an EMBL/GenBank/DDBJ whole genome shotgun (WGS) entry which is preliminary data.</text>
</comment>
<reference evidence="2" key="1">
    <citation type="submission" date="2021-02" db="EMBL/GenBank/DDBJ databases">
        <authorList>
            <person name="Dougan E. K."/>
            <person name="Rhodes N."/>
            <person name="Thang M."/>
            <person name="Chan C."/>
        </authorList>
    </citation>
    <scope>NUCLEOTIDE SEQUENCE</scope>
</reference>
<sequence length="146" mass="16124">MFHPYAGTLLGKQQLGEEFFWEHAAGDVTLDLALPLASTVRSCHGRCFQTIPVLVLLRRKVRLALALGHTWAMSGRRRFFWARVRSAVQGAKSETLTGTSTLLDSSHFEFAACRRRARPAPQPGLCGSSPSRLLTASTTNLDRPCQ</sequence>
<organism evidence="2 3">
    <name type="scientific">Symbiodinium natans</name>
    <dbReference type="NCBI Taxonomy" id="878477"/>
    <lineage>
        <taxon>Eukaryota</taxon>
        <taxon>Sar</taxon>
        <taxon>Alveolata</taxon>
        <taxon>Dinophyceae</taxon>
        <taxon>Suessiales</taxon>
        <taxon>Symbiodiniaceae</taxon>
        <taxon>Symbiodinium</taxon>
    </lineage>
</organism>
<evidence type="ECO:0000313" key="3">
    <source>
        <dbReference type="Proteomes" id="UP000604046"/>
    </source>
</evidence>
<feature type="region of interest" description="Disordered" evidence="1">
    <location>
        <begin position="120"/>
        <end position="146"/>
    </location>
</feature>
<evidence type="ECO:0000256" key="1">
    <source>
        <dbReference type="SAM" id="MobiDB-lite"/>
    </source>
</evidence>
<protein>
    <submittedName>
        <fullName evidence="2">Uncharacterized protein</fullName>
    </submittedName>
</protein>